<keyword evidence="3 8" id="KW-0812">Transmembrane</keyword>
<feature type="transmembrane region" description="Helical" evidence="8">
    <location>
        <begin position="6"/>
        <end position="29"/>
    </location>
</feature>
<dbReference type="InterPro" id="IPR018617">
    <property type="entry name" value="Ima1_N"/>
</dbReference>
<evidence type="ECO:0000313" key="11">
    <source>
        <dbReference type="Proteomes" id="UP001651158"/>
    </source>
</evidence>
<feature type="transmembrane region" description="Helical" evidence="8">
    <location>
        <begin position="261"/>
        <end position="285"/>
    </location>
</feature>
<organism evidence="10 11">
    <name type="scientific">Taenia crassiceps</name>
    <dbReference type="NCBI Taxonomy" id="6207"/>
    <lineage>
        <taxon>Eukaryota</taxon>
        <taxon>Metazoa</taxon>
        <taxon>Spiralia</taxon>
        <taxon>Lophotrochozoa</taxon>
        <taxon>Platyhelminthes</taxon>
        <taxon>Cestoda</taxon>
        <taxon>Eucestoda</taxon>
        <taxon>Cyclophyllidea</taxon>
        <taxon>Taeniidae</taxon>
        <taxon>Taenia</taxon>
    </lineage>
</organism>
<sequence length="512" mass="57866">MDFISFIPYHILTVGTCGLFLCALCYFLYQILNLYFNRKIVVECWFCRSPSTVRAPDRNAFYCVSCKQYNGFTESGDYNRPLPAQYDASLNPRSFALPCNSNANNSKSNILCGLCAQRQAYKIDQLARFEPSNETDWDRELNQFKKELEGRCGLCPSCTIKVHRRINQIDAKILPRVLSWWRNRDHRDPIVDLLPYERLQGSSIIPTLLYIILSVVRITTTLVWLTFGIPPLLEFLQYHVCHSHSSSSIKHLFRNVASHLAQHYCGSIFALLDFIFMVLAADLCITCQGSDLIPALLLAALFVVAGIGVFFYNWLSYSKGGDREQNRKLNARPSPASSPSKPFSYDAASVVSSRPSKSNASWAHSLSLDRLSLHTPSSPTAYPAIFSPPTLACSPLRSHIYTSDSAPGYTHLRRGGGDGNDIDGAMSHFTSVSQCSAGWGRQSKRQHRKRRQQQPVGLLRWVVHFLFGRLEKWKDVKAELVCLLNAVLVVILLILICHLFYSIVPPLWSMRL</sequence>
<evidence type="ECO:0000256" key="8">
    <source>
        <dbReference type="SAM" id="Phobius"/>
    </source>
</evidence>
<evidence type="ECO:0000256" key="4">
    <source>
        <dbReference type="ARBA" id="ARBA00022989"/>
    </source>
</evidence>
<feature type="transmembrane region" description="Helical" evidence="8">
    <location>
        <begin position="292"/>
        <end position="315"/>
    </location>
</feature>
<proteinExistence type="inferred from homology"/>
<comment type="subcellular location">
    <subcellularLocation>
        <location evidence="1">Nucleus inner membrane</location>
        <topology evidence="1">Multi-pass membrane protein</topology>
    </subcellularLocation>
</comment>
<keyword evidence="11" id="KW-1185">Reference proteome</keyword>
<feature type="region of interest" description="Disordered" evidence="7">
    <location>
        <begin position="323"/>
        <end position="343"/>
    </location>
</feature>
<gene>
    <name evidence="10" type="ORF">TcWFU_007600</name>
</gene>
<reference evidence="10 11" key="1">
    <citation type="journal article" date="2022" name="Front. Cell. Infect. Microbiol.">
        <title>The Genomes of Two Strains of Taenia crassiceps the Animal Model for the Study of Human Cysticercosis.</title>
        <authorList>
            <person name="Bobes R.J."/>
            <person name="Estrada K."/>
            <person name="Rios-Valencia D.G."/>
            <person name="Calderon-Gallegos A."/>
            <person name="de la Torre P."/>
            <person name="Carrero J.C."/>
            <person name="Sanchez-Flores A."/>
            <person name="Laclette J.P."/>
        </authorList>
    </citation>
    <scope>NUCLEOTIDE SEQUENCE [LARGE SCALE GENOMIC DNA]</scope>
    <source>
        <strain evidence="10">WFUcys</strain>
    </source>
</reference>
<dbReference type="PANTHER" id="PTHR28646">
    <property type="entry name" value="TRANSMEMBRANE PROTEIN 201"/>
    <property type="match status" value="1"/>
</dbReference>
<feature type="transmembrane region" description="Helical" evidence="8">
    <location>
        <begin position="483"/>
        <end position="504"/>
    </location>
</feature>
<evidence type="ECO:0000256" key="7">
    <source>
        <dbReference type="SAM" id="MobiDB-lite"/>
    </source>
</evidence>
<dbReference type="Pfam" id="PF09779">
    <property type="entry name" value="Ima1_N"/>
    <property type="match status" value="1"/>
</dbReference>
<evidence type="ECO:0000256" key="2">
    <source>
        <dbReference type="ARBA" id="ARBA00007600"/>
    </source>
</evidence>
<evidence type="ECO:0000256" key="6">
    <source>
        <dbReference type="ARBA" id="ARBA00023242"/>
    </source>
</evidence>
<evidence type="ECO:0000256" key="1">
    <source>
        <dbReference type="ARBA" id="ARBA00004473"/>
    </source>
</evidence>
<evidence type="ECO:0000259" key="9">
    <source>
        <dbReference type="Pfam" id="PF09779"/>
    </source>
</evidence>
<evidence type="ECO:0000256" key="3">
    <source>
        <dbReference type="ARBA" id="ARBA00022692"/>
    </source>
</evidence>
<evidence type="ECO:0000313" key="10">
    <source>
        <dbReference type="EMBL" id="KAL5110685.1"/>
    </source>
</evidence>
<feature type="compositionally biased region" description="Low complexity" evidence="7">
    <location>
        <begin position="333"/>
        <end position="343"/>
    </location>
</feature>
<dbReference type="PANTHER" id="PTHR28646:SF1">
    <property type="entry name" value="TRANSMEMBRANE PROTEIN 201"/>
    <property type="match status" value="1"/>
</dbReference>
<dbReference type="Proteomes" id="UP001651158">
    <property type="component" value="Unassembled WGS sequence"/>
</dbReference>
<keyword evidence="5 8" id="KW-0472">Membrane</keyword>
<accession>A0ABR4QM00</accession>
<name>A0ABR4QM00_9CEST</name>
<protein>
    <recommendedName>
        <fullName evidence="9">Ima1 N-terminal domain-containing protein</fullName>
    </recommendedName>
</protein>
<dbReference type="EMBL" id="JAKROA010000002">
    <property type="protein sequence ID" value="KAL5110685.1"/>
    <property type="molecule type" value="Genomic_DNA"/>
</dbReference>
<keyword evidence="4 8" id="KW-1133">Transmembrane helix</keyword>
<keyword evidence="6" id="KW-0539">Nucleus</keyword>
<feature type="domain" description="Ima1 N-terminal" evidence="9">
    <location>
        <begin position="42"/>
        <end position="162"/>
    </location>
</feature>
<comment type="caution">
    <text evidence="10">The sequence shown here is derived from an EMBL/GenBank/DDBJ whole genome shotgun (WGS) entry which is preliminary data.</text>
</comment>
<comment type="similarity">
    <text evidence="2">Belongs to the TMEM201 family.</text>
</comment>
<dbReference type="InterPro" id="IPR040041">
    <property type="entry name" value="TMEM201"/>
</dbReference>
<evidence type="ECO:0000256" key="5">
    <source>
        <dbReference type="ARBA" id="ARBA00023136"/>
    </source>
</evidence>